<keyword evidence="2" id="KW-0472">Membrane</keyword>
<evidence type="ECO:0000313" key="13">
    <source>
        <dbReference type="Proteomes" id="UP000436429"/>
    </source>
</evidence>
<evidence type="ECO:0000313" key="11">
    <source>
        <dbReference type="Proteomes" id="UP000253970"/>
    </source>
</evidence>
<accession>A0A369NIZ7</accession>
<dbReference type="PANTHER" id="PTHR40448">
    <property type="entry name" value="TWO-COMPONENT SENSOR HISTIDINE KINASE"/>
    <property type="match status" value="1"/>
</dbReference>
<protein>
    <submittedName>
        <fullName evidence="8">GHKL domain-containing protein</fullName>
    </submittedName>
</protein>
<evidence type="ECO:0000259" key="3">
    <source>
        <dbReference type="Pfam" id="PF14501"/>
    </source>
</evidence>
<feature type="domain" description="Sensor histidine kinase NatK-like C-terminal" evidence="3">
    <location>
        <begin position="206"/>
        <end position="308"/>
    </location>
</feature>
<dbReference type="InterPro" id="IPR032834">
    <property type="entry name" value="NatK-like_C"/>
</dbReference>
<dbReference type="Proteomes" id="UP000253970">
    <property type="component" value="Unassembled WGS sequence"/>
</dbReference>
<dbReference type="InterPro" id="IPR036890">
    <property type="entry name" value="HATPase_C_sf"/>
</dbReference>
<proteinExistence type="predicted"/>
<evidence type="ECO:0000256" key="1">
    <source>
        <dbReference type="SAM" id="Coils"/>
    </source>
</evidence>
<evidence type="ECO:0000313" key="6">
    <source>
        <dbReference type="EMBL" id="RDB80113.1"/>
    </source>
</evidence>
<dbReference type="RefSeq" id="WP_009306042.1">
    <property type="nucleotide sequence ID" value="NZ_CABHNG010000029.1"/>
</dbReference>
<evidence type="ECO:0000313" key="10">
    <source>
        <dbReference type="Proteomes" id="UP000253857"/>
    </source>
</evidence>
<dbReference type="EMBL" id="PPTU01000013">
    <property type="protein sequence ID" value="RDB69545.1"/>
    <property type="molecule type" value="Genomic_DNA"/>
</dbReference>
<comment type="caution">
    <text evidence="8">The sequence shown here is derived from an EMBL/GenBank/DDBJ whole genome shotgun (WGS) entry which is preliminary data.</text>
</comment>
<keyword evidence="2" id="KW-0812">Transmembrane</keyword>
<keyword evidence="2" id="KW-1133">Transmembrane helix</keyword>
<dbReference type="OMA" id="FRDSFMQ"/>
<organism evidence="8 12">
    <name type="scientific">Eggerthella lenta</name>
    <name type="common">Eubacterium lentum</name>
    <dbReference type="NCBI Taxonomy" id="84112"/>
    <lineage>
        <taxon>Bacteria</taxon>
        <taxon>Bacillati</taxon>
        <taxon>Actinomycetota</taxon>
        <taxon>Coriobacteriia</taxon>
        <taxon>Eggerthellales</taxon>
        <taxon>Eggerthellaceae</taxon>
        <taxon>Eggerthella</taxon>
    </lineage>
</organism>
<evidence type="ECO:0000313" key="8">
    <source>
        <dbReference type="EMBL" id="TNU96050.1"/>
    </source>
</evidence>
<dbReference type="GO" id="GO:0042802">
    <property type="term" value="F:identical protein binding"/>
    <property type="evidence" value="ECO:0007669"/>
    <property type="project" value="TreeGrafter"/>
</dbReference>
<evidence type="ECO:0000313" key="7">
    <source>
        <dbReference type="EMBL" id="RDB87036.1"/>
    </source>
</evidence>
<dbReference type="EMBL" id="PPTX01000008">
    <property type="protein sequence ID" value="RDB80113.1"/>
    <property type="molecule type" value="Genomic_DNA"/>
</dbReference>
<dbReference type="Proteomes" id="UP000312594">
    <property type="component" value="Unassembled WGS sequence"/>
</dbReference>
<dbReference type="SUPFAM" id="SSF55874">
    <property type="entry name" value="ATPase domain of HSP90 chaperone/DNA topoisomerase II/histidine kinase"/>
    <property type="match status" value="1"/>
</dbReference>
<gene>
    <name evidence="7" type="ORF">C1871_05705</name>
    <name evidence="6" type="ORF">C1872_06890</name>
    <name evidence="5" type="ORF">C1875_09400</name>
    <name evidence="8" type="ORF">FIC87_01540</name>
    <name evidence="4" type="ORF">GO726_05645</name>
</gene>
<evidence type="ECO:0000313" key="4">
    <source>
        <dbReference type="EMBL" id="MVN32649.1"/>
    </source>
</evidence>
<sequence length="313" mass="34849">MIVRMIIAVGVLLLMCAIMAVLARRLRGVPPTRLLINLLFPFSQLCIVAFLFYYAIAYELPFWMFALVAVVGALCGPVDLVLFKALEESEKRELSRERVRLLEEQLQAQEQYLRRLSADIDEARRVREDVARELAAVDDLLQRQEAEQASRGLMKAVGIMDSSCKRSCEHQVVDALVSMKAAVCAERGIRLELDLALADDVSLPSVELCAVFSNLLDNAVSACGKVPEGARFIKLKARVDAGYLAVRMENSCAPAEPGEARRAPRRSRGDRLPEHGWGLNILKTLADRHDGTLETVQEDGVYRTTVLLKLDAR</sequence>
<reference evidence="8 12" key="1">
    <citation type="journal article" date="2005" name="Appl. Environ. Microbiol.">
        <title>Intestinal bacterial communities that produce active estrogen-like compounds enterodiol and enterolactone in humans.</title>
        <authorList>
            <person name="Clavel T."/>
            <person name="Henderson G."/>
            <person name="Alpert C.A."/>
            <person name="Philippe C."/>
            <person name="Rigottier-Gois L."/>
            <person name="Dore J."/>
            <person name="Blaut M."/>
        </authorList>
    </citation>
    <scope>NUCLEOTIDE SEQUENCE [LARGE SCALE GENOMIC DNA]</scope>
    <source>
        <strain evidence="8 12">SECO-MT75m2</strain>
    </source>
</reference>
<feature type="coiled-coil region" evidence="1">
    <location>
        <begin position="84"/>
        <end position="147"/>
    </location>
</feature>
<dbReference type="EMBL" id="PPTY01000006">
    <property type="protein sequence ID" value="RDB87036.1"/>
    <property type="molecule type" value="Genomic_DNA"/>
</dbReference>
<dbReference type="PANTHER" id="PTHR40448:SF1">
    <property type="entry name" value="TWO-COMPONENT SENSOR HISTIDINE KINASE"/>
    <property type="match status" value="1"/>
</dbReference>
<keyword evidence="1" id="KW-0175">Coiled coil</keyword>
<dbReference type="Gene3D" id="3.30.565.10">
    <property type="entry name" value="Histidine kinase-like ATPase, C-terminal domain"/>
    <property type="match status" value="1"/>
</dbReference>
<dbReference type="Pfam" id="PF14501">
    <property type="entry name" value="HATPase_c_5"/>
    <property type="match status" value="1"/>
</dbReference>
<dbReference type="Proteomes" id="UP000436429">
    <property type="component" value="Unassembled WGS sequence"/>
</dbReference>
<reference evidence="9 10" key="2">
    <citation type="journal article" date="2018" name="Elife">
        <title>Discovery and characterization of a prevalent human gut bacterial enzyme sufficient for the inactivation of a family of plant toxins.</title>
        <authorList>
            <person name="Koppel N."/>
            <person name="Bisanz J.E."/>
            <person name="Pandelia M.E."/>
            <person name="Turnbaugh P.J."/>
            <person name="Balskus E.P."/>
        </authorList>
    </citation>
    <scope>NUCLEOTIDE SEQUENCE [LARGE SCALE GENOMIC DNA]</scope>
    <source>
        <strain evidence="7 10">FAA1-1-60AUCSF</strain>
        <strain evidence="6 9">MR1 #12</strain>
        <strain evidence="5 11">W1 BHI 6</strain>
    </source>
</reference>
<feature type="transmembrane region" description="Helical" evidence="2">
    <location>
        <begin position="35"/>
        <end position="56"/>
    </location>
</feature>
<evidence type="ECO:0000313" key="12">
    <source>
        <dbReference type="Proteomes" id="UP000312594"/>
    </source>
</evidence>
<evidence type="ECO:0000256" key="2">
    <source>
        <dbReference type="SAM" id="Phobius"/>
    </source>
</evidence>
<evidence type="ECO:0000313" key="5">
    <source>
        <dbReference type="EMBL" id="RDB69545.1"/>
    </source>
</evidence>
<dbReference type="EMBL" id="VEVP01000002">
    <property type="protein sequence ID" value="TNU96050.1"/>
    <property type="molecule type" value="Genomic_DNA"/>
</dbReference>
<dbReference type="AlphaFoldDB" id="A0A369NIZ7"/>
<name>A0A369NIZ7_EGGLN</name>
<feature type="transmembrane region" description="Helical" evidence="2">
    <location>
        <begin position="6"/>
        <end position="23"/>
    </location>
</feature>
<dbReference type="CDD" id="cd16935">
    <property type="entry name" value="HATPase_AgrC-ComD-like"/>
    <property type="match status" value="1"/>
</dbReference>
<reference evidence="8" key="3">
    <citation type="submission" date="2019-06" db="EMBL/GenBank/DDBJ databases">
        <authorList>
            <person name="Bisanz J.E."/>
            <person name="Turnbaugh P.J."/>
        </authorList>
    </citation>
    <scope>NUCLEOTIDE SEQUENCE</scope>
    <source>
        <strain evidence="8">SECO-MT75m2</strain>
    </source>
</reference>
<dbReference type="Proteomes" id="UP000253752">
    <property type="component" value="Unassembled WGS sequence"/>
</dbReference>
<dbReference type="EMBL" id="WPOM01000008">
    <property type="protein sequence ID" value="MVN32649.1"/>
    <property type="molecule type" value="Genomic_DNA"/>
</dbReference>
<reference evidence="4 13" key="4">
    <citation type="submission" date="2019-11" db="EMBL/GenBank/DDBJ databases">
        <title>Whole genome shotgun sequencing (WGS) data from Adlercreutzia equolifaciens ResAG-91, Eggerthella lenta MRI-F36, MRI-F37, MRI-F40, ResAG-49, ResAG-88, ResAG-121, ResAG-145, and Gordonibacter sp. ResAG-5, ResAG-26, ResAG-43, ResAG-50, ResAG-59.</title>
        <authorList>
            <person name="Stoll D.A."/>
            <person name="Danylec N."/>
            <person name="Franz C.M.A.P."/>
            <person name="Huch M."/>
        </authorList>
    </citation>
    <scope>NUCLEOTIDE SEQUENCE [LARGE SCALE GENOMIC DNA]</scope>
    <source>
        <strain evidence="4 13">ResAG-88</strain>
    </source>
</reference>
<evidence type="ECO:0000313" key="9">
    <source>
        <dbReference type="Proteomes" id="UP000253752"/>
    </source>
</evidence>
<feature type="transmembrane region" description="Helical" evidence="2">
    <location>
        <begin position="62"/>
        <end position="86"/>
    </location>
</feature>
<dbReference type="Proteomes" id="UP000253857">
    <property type="component" value="Unassembled WGS sequence"/>
</dbReference>